<dbReference type="EMBL" id="JOKN01000007">
    <property type="protein sequence ID" value="KEQ56873.1"/>
    <property type="molecule type" value="Genomic_DNA"/>
</dbReference>
<sequence>MYTENEIEISKSNLSTVISNVKEPVCLLGGWAVYITVNQRFNAEQGRDYIGSRDIDLGFHIDETWSDEQLQKSAFSKSIEILKEMKYYGIGSRFVQHHDLQTKRLLTEEESKKRPKYEMFDLFVDPVVDKIHSRTKALFGLDPIDEPLLANVFSGNQFVISGYFGKEIMLPHPEVLVSMKINSVLNRNKEDKRIKDIADIYSLMWYSDTKFPDLKQRVQKICDAEKISSTVSKFTDQDYNSVSQAIGIGKDEISRVITEMAKK</sequence>
<name>A0A081RNV0_9ARCH</name>
<protein>
    <recommendedName>
        <fullName evidence="3">Nucleotidyl transferase protein</fullName>
    </recommendedName>
</protein>
<dbReference type="Proteomes" id="UP000028059">
    <property type="component" value="Unassembled WGS sequence"/>
</dbReference>
<comment type="caution">
    <text evidence="1">The sequence shown here is derived from an EMBL/GenBank/DDBJ whole genome shotgun (WGS) entry which is preliminary data.</text>
</comment>
<accession>A0A081RNV0</accession>
<reference evidence="1 2" key="1">
    <citation type="submission" date="2014-06" db="EMBL/GenBank/DDBJ databases">
        <authorList>
            <person name="Ngugi D.K."/>
            <person name="Blom J."/>
            <person name="Alam I."/>
            <person name="Rashid M."/>
            <person name="Ba Alawi W."/>
            <person name="Zhang G."/>
            <person name="Hikmawan T."/>
            <person name="Guan Y."/>
            <person name="Antunes A."/>
            <person name="Siam R."/>
            <person name="ElDorry H."/>
            <person name="Bajic V."/>
            <person name="Stingl U."/>
        </authorList>
    </citation>
    <scope>NUCLEOTIDE SEQUENCE [LARGE SCALE GENOMIC DNA]</scope>
    <source>
        <strain evidence="1">SCGC AAA799-N04</strain>
    </source>
</reference>
<organism evidence="1 2">
    <name type="scientific">Marine Group I thaumarchaeote SCGC AAA799-N04</name>
    <dbReference type="NCBI Taxonomy" id="1502293"/>
    <lineage>
        <taxon>Archaea</taxon>
        <taxon>Nitrososphaerota</taxon>
        <taxon>Marine Group I</taxon>
    </lineage>
</organism>
<dbReference type="AlphaFoldDB" id="A0A081RNV0"/>
<evidence type="ECO:0008006" key="3">
    <source>
        <dbReference type="Google" id="ProtNLM"/>
    </source>
</evidence>
<keyword evidence="2" id="KW-1185">Reference proteome</keyword>
<gene>
    <name evidence="1" type="ORF">AAA799N04_00543</name>
</gene>
<evidence type="ECO:0000313" key="1">
    <source>
        <dbReference type="EMBL" id="KEQ56873.1"/>
    </source>
</evidence>
<proteinExistence type="predicted"/>
<evidence type="ECO:0000313" key="2">
    <source>
        <dbReference type="Proteomes" id="UP000028059"/>
    </source>
</evidence>